<keyword evidence="2" id="KW-1185">Reference proteome</keyword>
<dbReference type="InterPro" id="IPR012657">
    <property type="entry name" value="23S_rRNA-intervening_sequence"/>
</dbReference>
<dbReference type="NCBIfam" id="TIGR02436">
    <property type="entry name" value="four helix bundle protein"/>
    <property type="match status" value="1"/>
</dbReference>
<name>A0A934RNZ7_9BACT</name>
<dbReference type="EMBL" id="JAENIO010000004">
    <property type="protein sequence ID" value="MBK1832901.1"/>
    <property type="molecule type" value="Genomic_DNA"/>
</dbReference>
<evidence type="ECO:0000313" key="1">
    <source>
        <dbReference type="EMBL" id="MBK1832901.1"/>
    </source>
</evidence>
<dbReference type="PANTHER" id="PTHR38471:SF2">
    <property type="entry name" value="FOUR HELIX BUNDLE PROTEIN"/>
    <property type="match status" value="1"/>
</dbReference>
<dbReference type="RefSeq" id="WP_200390336.1">
    <property type="nucleotide sequence ID" value="NZ_JAENIO010000004.1"/>
</dbReference>
<protein>
    <submittedName>
        <fullName evidence="1">Four helix bundle protein</fullName>
    </submittedName>
</protein>
<dbReference type="PIRSF" id="PIRSF035652">
    <property type="entry name" value="CHP02436"/>
    <property type="match status" value="1"/>
</dbReference>
<dbReference type="PANTHER" id="PTHR38471">
    <property type="entry name" value="FOUR HELIX BUNDLE PROTEIN"/>
    <property type="match status" value="1"/>
</dbReference>
<proteinExistence type="predicted"/>
<dbReference type="Gene3D" id="1.20.1440.60">
    <property type="entry name" value="23S rRNA-intervening sequence"/>
    <property type="match status" value="1"/>
</dbReference>
<reference evidence="1" key="1">
    <citation type="submission" date="2021-01" db="EMBL/GenBank/DDBJ databases">
        <title>Modified the classification status of verrucomicrobia.</title>
        <authorList>
            <person name="Feng X."/>
        </authorList>
    </citation>
    <scope>NUCLEOTIDE SEQUENCE</scope>
    <source>
        <strain evidence="1">KCTC 12986</strain>
    </source>
</reference>
<organism evidence="1 2">
    <name type="scientific">Roseibacillus ishigakijimensis</name>
    <dbReference type="NCBI Taxonomy" id="454146"/>
    <lineage>
        <taxon>Bacteria</taxon>
        <taxon>Pseudomonadati</taxon>
        <taxon>Verrucomicrobiota</taxon>
        <taxon>Verrucomicrobiia</taxon>
        <taxon>Verrucomicrobiales</taxon>
        <taxon>Verrucomicrobiaceae</taxon>
        <taxon>Roseibacillus</taxon>
    </lineage>
</organism>
<dbReference type="InterPro" id="IPR036583">
    <property type="entry name" value="23S_rRNA_IVS_sf"/>
</dbReference>
<dbReference type="Proteomes" id="UP000604083">
    <property type="component" value="Unassembled WGS sequence"/>
</dbReference>
<sequence length="107" mass="12196">MVFSLRCLALYRALPRSQESKAFGVQMLRSSSSVGANHREACRARSQAEFLAKMGDCLKELDETSYWLELIRRGELMAAERLEGLEREADELIAIFVTVVNKNRRNS</sequence>
<evidence type="ECO:0000313" key="2">
    <source>
        <dbReference type="Proteomes" id="UP000604083"/>
    </source>
</evidence>
<dbReference type="Pfam" id="PF05635">
    <property type="entry name" value="23S_rRNA_IVP"/>
    <property type="match status" value="1"/>
</dbReference>
<gene>
    <name evidence="1" type="ORF">JIN78_02405</name>
</gene>
<dbReference type="SUPFAM" id="SSF158446">
    <property type="entry name" value="IVS-encoded protein-like"/>
    <property type="match status" value="1"/>
</dbReference>
<dbReference type="AlphaFoldDB" id="A0A934RNZ7"/>
<accession>A0A934RNZ7</accession>
<comment type="caution">
    <text evidence="1">The sequence shown here is derived from an EMBL/GenBank/DDBJ whole genome shotgun (WGS) entry which is preliminary data.</text>
</comment>